<gene>
    <name evidence="3" type="ORF">SSCH_950006</name>
</gene>
<dbReference type="AlphaFoldDB" id="A0A0B7MIR7"/>
<dbReference type="GO" id="GO:0016787">
    <property type="term" value="F:hydrolase activity"/>
    <property type="evidence" value="ECO:0007669"/>
    <property type="project" value="UniProtKB-KW"/>
</dbReference>
<dbReference type="GO" id="GO:0016831">
    <property type="term" value="F:carboxy-lyase activity"/>
    <property type="evidence" value="ECO:0007669"/>
    <property type="project" value="InterPro"/>
</dbReference>
<dbReference type="InterPro" id="IPR032465">
    <property type="entry name" value="ACMSD"/>
</dbReference>
<keyword evidence="3" id="KW-0378">Hydrolase</keyword>
<dbReference type="EMBL" id="CDRZ01000297">
    <property type="protein sequence ID" value="CEO90539.1"/>
    <property type="molecule type" value="Genomic_DNA"/>
</dbReference>
<keyword evidence="1" id="KW-0456">Lyase</keyword>
<keyword evidence="4" id="KW-1185">Reference proteome</keyword>
<reference evidence="4" key="1">
    <citation type="submission" date="2015-01" db="EMBL/GenBank/DDBJ databases">
        <authorList>
            <person name="Manzoor Shahid"/>
            <person name="Zubair Saima"/>
        </authorList>
    </citation>
    <scope>NUCLEOTIDE SEQUENCE [LARGE SCALE GENOMIC DNA]</scope>
    <source>
        <strain evidence="4">Sp3</strain>
    </source>
</reference>
<dbReference type="Proteomes" id="UP000046155">
    <property type="component" value="Unassembled WGS sequence"/>
</dbReference>
<accession>A0A0B7MIR7</accession>
<dbReference type="PANTHER" id="PTHR21240:SF28">
    <property type="entry name" value="ISO-OROTATE DECARBOXYLASE (EUROFUNG)"/>
    <property type="match status" value="1"/>
</dbReference>
<evidence type="ECO:0000256" key="1">
    <source>
        <dbReference type="ARBA" id="ARBA00023239"/>
    </source>
</evidence>
<evidence type="ECO:0000313" key="3">
    <source>
        <dbReference type="EMBL" id="CEO90539.1"/>
    </source>
</evidence>
<dbReference type="OrthoDB" id="9771932at2"/>
<dbReference type="Gene3D" id="3.20.20.140">
    <property type="entry name" value="Metal-dependent hydrolases"/>
    <property type="match status" value="1"/>
</dbReference>
<protein>
    <submittedName>
        <fullName evidence="3">Predicted metal-dependent hydrolase of the TIM-barrel fold</fullName>
    </submittedName>
</protein>
<evidence type="ECO:0000259" key="2">
    <source>
        <dbReference type="Pfam" id="PF04909"/>
    </source>
</evidence>
<dbReference type="PANTHER" id="PTHR21240">
    <property type="entry name" value="2-AMINO-3-CARBOXYLMUCONATE-6-SEMIALDEHYDE DECARBOXYLASE"/>
    <property type="match status" value="1"/>
</dbReference>
<dbReference type="CDD" id="cd01292">
    <property type="entry name" value="metallo-dependent_hydrolases"/>
    <property type="match status" value="1"/>
</dbReference>
<dbReference type="Pfam" id="PF04909">
    <property type="entry name" value="Amidohydro_2"/>
    <property type="match status" value="1"/>
</dbReference>
<dbReference type="InterPro" id="IPR006680">
    <property type="entry name" value="Amidohydro-rel"/>
</dbReference>
<dbReference type="RefSeq" id="WP_044666282.1">
    <property type="nucleotide sequence ID" value="NZ_CDRZ01000297.1"/>
</dbReference>
<evidence type="ECO:0000313" key="4">
    <source>
        <dbReference type="Proteomes" id="UP000046155"/>
    </source>
</evidence>
<dbReference type="InterPro" id="IPR032466">
    <property type="entry name" value="Metal_Hydrolase"/>
</dbReference>
<proteinExistence type="predicted"/>
<dbReference type="GO" id="GO:0005737">
    <property type="term" value="C:cytoplasm"/>
    <property type="evidence" value="ECO:0007669"/>
    <property type="project" value="TreeGrafter"/>
</dbReference>
<dbReference type="SUPFAM" id="SSF51556">
    <property type="entry name" value="Metallo-dependent hydrolases"/>
    <property type="match status" value="1"/>
</dbReference>
<organism evidence="3 4">
    <name type="scientific">Syntrophaceticus schinkii</name>
    <dbReference type="NCBI Taxonomy" id="499207"/>
    <lineage>
        <taxon>Bacteria</taxon>
        <taxon>Bacillati</taxon>
        <taxon>Bacillota</taxon>
        <taxon>Clostridia</taxon>
        <taxon>Thermoanaerobacterales</taxon>
        <taxon>Thermoanaerobacterales Family III. Incertae Sedis</taxon>
        <taxon>Syntrophaceticus</taxon>
    </lineage>
</organism>
<dbReference type="GO" id="GO:0019748">
    <property type="term" value="P:secondary metabolic process"/>
    <property type="evidence" value="ECO:0007669"/>
    <property type="project" value="TreeGrafter"/>
</dbReference>
<feature type="domain" description="Amidohydrolase-related" evidence="2">
    <location>
        <begin position="3"/>
        <end position="278"/>
    </location>
</feature>
<sequence>MKIDVHVHILAPDFIKDIRKNLDRDAHFKLLHDNPKAKFATAEDVLENMEKTGIDKSVVFGFSCLDPGMAREANDYIIETVKRYPDRFIGFAIVPPKDAGMEKELIRCHEAGLKGVGEVIPSSVQIDISDQDQVGAFTAVCRELGLPILMHTNEMVGHYYPGKGEMGPEQAYRFAINNPDNRIIFAHWGGGLFSYELMPEVKESLRHVYYDTAASPFLFYPAVYETARLAGVLPKVLLGSDYPLLPPSRYYKEWAATNLNEEEKNGVWGENAARFFGL</sequence>
<name>A0A0B7MIR7_9FIRM</name>